<dbReference type="InterPro" id="IPR022644">
    <property type="entry name" value="De-COase2_N"/>
</dbReference>
<dbReference type="PANTHER" id="PTHR11482">
    <property type="entry name" value="ARGININE/DIAMINOPIMELATE/ORNITHINE DECARBOXYLASE"/>
    <property type="match status" value="1"/>
</dbReference>
<dbReference type="SUPFAM" id="SSF50621">
    <property type="entry name" value="Alanine racemase C-terminal domain-like"/>
    <property type="match status" value="1"/>
</dbReference>
<comment type="similarity">
    <text evidence="2 5">Belongs to the Orn/Lys/Arg decarboxylase class-II family.</text>
</comment>
<evidence type="ECO:0000313" key="8">
    <source>
        <dbReference type="EMBL" id="KAH9363261.1"/>
    </source>
</evidence>
<dbReference type="GO" id="GO:0005737">
    <property type="term" value="C:cytoplasm"/>
    <property type="evidence" value="ECO:0007669"/>
    <property type="project" value="TreeGrafter"/>
</dbReference>
<evidence type="ECO:0000256" key="1">
    <source>
        <dbReference type="ARBA" id="ARBA00001933"/>
    </source>
</evidence>
<dbReference type="OMA" id="IEAYCAV"/>
<dbReference type="GO" id="GO:0033387">
    <property type="term" value="P:putrescine biosynthetic process from arginine, via ornithine"/>
    <property type="evidence" value="ECO:0007669"/>
    <property type="project" value="TreeGrafter"/>
</dbReference>
<comment type="caution">
    <text evidence="8">The sequence shown here is derived from an EMBL/GenBank/DDBJ whole genome shotgun (WGS) entry which is preliminary data.</text>
</comment>
<evidence type="ECO:0000256" key="3">
    <source>
        <dbReference type="ARBA" id="ARBA00022898"/>
    </source>
</evidence>
<proteinExistence type="inferred from homology"/>
<dbReference type="Proteomes" id="UP000821853">
    <property type="component" value="Chromosome 10"/>
</dbReference>
<dbReference type="GO" id="GO:0004586">
    <property type="term" value="F:ornithine decarboxylase activity"/>
    <property type="evidence" value="ECO:0007669"/>
    <property type="project" value="TreeGrafter"/>
</dbReference>
<dbReference type="AlphaFoldDB" id="A0A9J6FJN3"/>
<evidence type="ECO:0000313" key="9">
    <source>
        <dbReference type="Proteomes" id="UP000821853"/>
    </source>
</evidence>
<evidence type="ECO:0008006" key="10">
    <source>
        <dbReference type="Google" id="ProtNLM"/>
    </source>
</evidence>
<dbReference type="InterPro" id="IPR029066">
    <property type="entry name" value="PLP-binding_barrel"/>
</dbReference>
<keyword evidence="4" id="KW-0456">Lyase</keyword>
<dbReference type="Pfam" id="PF02784">
    <property type="entry name" value="Orn_Arg_deC_N"/>
    <property type="match status" value="1"/>
</dbReference>
<comment type="cofactor">
    <cofactor evidence="1">
        <name>pyridoxal 5'-phosphate</name>
        <dbReference type="ChEBI" id="CHEBI:597326"/>
    </cofactor>
</comment>
<feature type="domain" description="Orn/DAP/Arg decarboxylase 2 C-terminal" evidence="6">
    <location>
        <begin position="54"/>
        <end position="142"/>
    </location>
</feature>
<evidence type="ECO:0000259" key="6">
    <source>
        <dbReference type="Pfam" id="PF00278"/>
    </source>
</evidence>
<dbReference type="Pfam" id="PF00278">
    <property type="entry name" value="Orn_DAP_Arg_deC"/>
    <property type="match status" value="1"/>
</dbReference>
<evidence type="ECO:0000256" key="5">
    <source>
        <dbReference type="RuleBase" id="RU003737"/>
    </source>
</evidence>
<dbReference type="InterPro" id="IPR022643">
    <property type="entry name" value="De-COase2_C"/>
</dbReference>
<organism evidence="8 9">
    <name type="scientific">Haemaphysalis longicornis</name>
    <name type="common">Bush tick</name>
    <dbReference type="NCBI Taxonomy" id="44386"/>
    <lineage>
        <taxon>Eukaryota</taxon>
        <taxon>Metazoa</taxon>
        <taxon>Ecdysozoa</taxon>
        <taxon>Arthropoda</taxon>
        <taxon>Chelicerata</taxon>
        <taxon>Arachnida</taxon>
        <taxon>Acari</taxon>
        <taxon>Parasitiformes</taxon>
        <taxon>Ixodida</taxon>
        <taxon>Ixodoidea</taxon>
        <taxon>Ixodidae</taxon>
        <taxon>Haemaphysalinae</taxon>
        <taxon>Haemaphysalis</taxon>
    </lineage>
</organism>
<dbReference type="InterPro" id="IPR000183">
    <property type="entry name" value="Orn/DAP/Arg_de-COase"/>
</dbReference>
<dbReference type="PANTHER" id="PTHR11482:SF6">
    <property type="entry name" value="ORNITHINE DECARBOXYLASE 1-RELATED"/>
    <property type="match status" value="1"/>
</dbReference>
<dbReference type="Gene3D" id="3.20.20.10">
    <property type="entry name" value="Alanine racemase"/>
    <property type="match status" value="1"/>
</dbReference>
<sequence length="208" mass="22581">MTLLDIGGGYPGDRGFQRLFDQIAHTINDSLAEHFPEESGVRVIAEPGRFFVASAFTLYTTVIAKREAGGRPMYYLNDGVYGSFNCTVFDHAEPVPFALRGGGPLVACSLWGPTCDSMDLVLEDALLPELQPGDWVVFENMGAYTLCAASTFNGFQAPEVKYMLTYATSAFLRELPFWERLCPHLGSLAGKEEPACGSPGPPALEARA</sequence>
<reference evidence="8 9" key="1">
    <citation type="journal article" date="2020" name="Cell">
        <title>Large-Scale Comparative Analyses of Tick Genomes Elucidate Their Genetic Diversity and Vector Capacities.</title>
        <authorList>
            <consortium name="Tick Genome and Microbiome Consortium (TIGMIC)"/>
            <person name="Jia N."/>
            <person name="Wang J."/>
            <person name="Shi W."/>
            <person name="Du L."/>
            <person name="Sun Y."/>
            <person name="Zhan W."/>
            <person name="Jiang J.F."/>
            <person name="Wang Q."/>
            <person name="Zhang B."/>
            <person name="Ji P."/>
            <person name="Bell-Sakyi L."/>
            <person name="Cui X.M."/>
            <person name="Yuan T.T."/>
            <person name="Jiang B.G."/>
            <person name="Yang W.F."/>
            <person name="Lam T.T."/>
            <person name="Chang Q.C."/>
            <person name="Ding S.J."/>
            <person name="Wang X.J."/>
            <person name="Zhu J.G."/>
            <person name="Ruan X.D."/>
            <person name="Zhao L."/>
            <person name="Wei J.T."/>
            <person name="Ye R.Z."/>
            <person name="Que T.C."/>
            <person name="Du C.H."/>
            <person name="Zhou Y.H."/>
            <person name="Cheng J.X."/>
            <person name="Dai P.F."/>
            <person name="Guo W.B."/>
            <person name="Han X.H."/>
            <person name="Huang E.J."/>
            <person name="Li L.F."/>
            <person name="Wei W."/>
            <person name="Gao Y.C."/>
            <person name="Liu J.Z."/>
            <person name="Shao H.Z."/>
            <person name="Wang X."/>
            <person name="Wang C.C."/>
            <person name="Yang T.C."/>
            <person name="Huo Q.B."/>
            <person name="Li W."/>
            <person name="Chen H.Y."/>
            <person name="Chen S.E."/>
            <person name="Zhou L.G."/>
            <person name="Ni X.B."/>
            <person name="Tian J.H."/>
            <person name="Sheng Y."/>
            <person name="Liu T."/>
            <person name="Pan Y.S."/>
            <person name="Xia L.Y."/>
            <person name="Li J."/>
            <person name="Zhao F."/>
            <person name="Cao W.C."/>
        </authorList>
    </citation>
    <scope>NUCLEOTIDE SEQUENCE [LARGE SCALE GENOMIC DNA]</scope>
    <source>
        <strain evidence="8">HaeL-2018</strain>
    </source>
</reference>
<dbReference type="InterPro" id="IPR009006">
    <property type="entry name" value="Ala_racemase/Decarboxylase_C"/>
</dbReference>
<feature type="domain" description="Orn/DAP/Arg decarboxylase 2 N-terminal" evidence="7">
    <location>
        <begin position="1"/>
        <end position="53"/>
    </location>
</feature>
<keyword evidence="3" id="KW-0663">Pyridoxal phosphate</keyword>
<dbReference type="EMBL" id="JABSTR010000002">
    <property type="protein sequence ID" value="KAH9363261.1"/>
    <property type="molecule type" value="Genomic_DNA"/>
</dbReference>
<dbReference type="Gene3D" id="2.40.37.10">
    <property type="entry name" value="Lyase, Ornithine Decarboxylase, Chain A, domain 1"/>
    <property type="match status" value="1"/>
</dbReference>
<dbReference type="InterPro" id="IPR002433">
    <property type="entry name" value="Orn_de-COase"/>
</dbReference>
<gene>
    <name evidence="8" type="ORF">HPB48_006367</name>
</gene>
<dbReference type="PRINTS" id="PR01182">
    <property type="entry name" value="ORNDCRBXLASE"/>
</dbReference>
<dbReference type="PRINTS" id="PR01179">
    <property type="entry name" value="ODADCRBXLASE"/>
</dbReference>
<evidence type="ECO:0000256" key="2">
    <source>
        <dbReference type="ARBA" id="ARBA00008872"/>
    </source>
</evidence>
<evidence type="ECO:0000256" key="4">
    <source>
        <dbReference type="ARBA" id="ARBA00023239"/>
    </source>
</evidence>
<dbReference type="VEuPathDB" id="VectorBase:HLOH_053828"/>
<name>A0A9J6FJN3_HAELO</name>
<keyword evidence="9" id="KW-1185">Reference proteome</keyword>
<evidence type="ECO:0000259" key="7">
    <source>
        <dbReference type="Pfam" id="PF02784"/>
    </source>
</evidence>
<accession>A0A9J6FJN3</accession>
<protein>
    <recommendedName>
        <fullName evidence="10">Ornithine decarboxylase</fullName>
    </recommendedName>
</protein>
<dbReference type="OrthoDB" id="5034579at2759"/>